<comment type="subcellular location">
    <subcellularLocation>
        <location evidence="1">Membrane</location>
    </subcellularLocation>
</comment>
<comment type="similarity">
    <text evidence="2">Belongs to the CDP-alcohol phosphatidyltransferase class-I family.</text>
</comment>
<evidence type="ECO:0000313" key="7">
    <source>
        <dbReference type="EMBL" id="KAH9528069.1"/>
    </source>
</evidence>
<feature type="region of interest" description="Disordered" evidence="4">
    <location>
        <begin position="28"/>
        <end position="47"/>
    </location>
</feature>
<accession>A0A922LA24</accession>
<dbReference type="EMBL" id="SDOV01000009">
    <property type="protein sequence ID" value="KAH7636775.1"/>
    <property type="molecule type" value="Genomic_DNA"/>
</dbReference>
<keyword evidence="3 5" id="KW-0472">Membrane</keyword>
<reference evidence="6" key="3">
    <citation type="journal article" date="2021" name="World Allergy Organ. J.">
        <title>Chromosome-level assembly of Dermatophagoides farinae genome and transcriptome reveals two novel allergens Der f 37 and Der f 39.</title>
        <authorList>
            <person name="Chen J."/>
            <person name="Cai Z."/>
            <person name="Fan D."/>
            <person name="Hu J."/>
            <person name="Hou Y."/>
            <person name="He Y."/>
            <person name="Zhang Z."/>
            <person name="Zhao Z."/>
            <person name="Gao P."/>
            <person name="Hu W."/>
            <person name="Sun J."/>
            <person name="Li J."/>
            <person name="Ji K."/>
        </authorList>
    </citation>
    <scope>NUCLEOTIDE SEQUENCE</scope>
    <source>
        <strain evidence="6">JKM2019</strain>
    </source>
</reference>
<dbReference type="GO" id="GO:0004142">
    <property type="term" value="F:diacylglycerol cholinephosphotransferase activity"/>
    <property type="evidence" value="ECO:0007669"/>
    <property type="project" value="TreeGrafter"/>
</dbReference>
<feature type="transmembrane region" description="Helical" evidence="5">
    <location>
        <begin position="371"/>
        <end position="390"/>
    </location>
</feature>
<reference evidence="7" key="1">
    <citation type="submission" date="2013-05" db="EMBL/GenBank/DDBJ databases">
        <authorList>
            <person name="Yim A.K.Y."/>
            <person name="Chan T.F."/>
            <person name="Ji K.M."/>
            <person name="Liu X.Y."/>
            <person name="Zhou J.W."/>
            <person name="Li R.Q."/>
            <person name="Yang K.Y."/>
            <person name="Li J."/>
            <person name="Li M."/>
            <person name="Law P.T.W."/>
            <person name="Wu Y.L."/>
            <person name="Cai Z.L."/>
            <person name="Qin H."/>
            <person name="Bao Y."/>
            <person name="Leung R.K.K."/>
            <person name="Ng P.K.S."/>
            <person name="Zou J."/>
            <person name="Zhong X.J."/>
            <person name="Ran P.X."/>
            <person name="Zhong N.S."/>
            <person name="Liu Z.G."/>
            <person name="Tsui S.K.W."/>
        </authorList>
    </citation>
    <scope>NUCLEOTIDE SEQUENCE</scope>
    <source>
        <strain evidence="7">Derf</strain>
        <tissue evidence="7">Whole organism</tissue>
    </source>
</reference>
<dbReference type="PANTHER" id="PTHR10414">
    <property type="entry name" value="ETHANOLAMINEPHOSPHOTRANSFERASE"/>
    <property type="match status" value="1"/>
</dbReference>
<evidence type="ECO:0000256" key="1">
    <source>
        <dbReference type="ARBA" id="ARBA00004370"/>
    </source>
</evidence>
<dbReference type="GO" id="GO:0004307">
    <property type="term" value="F:ethanolaminephosphotransferase activity"/>
    <property type="evidence" value="ECO:0007669"/>
    <property type="project" value="TreeGrafter"/>
</dbReference>
<comment type="caution">
    <text evidence="7">The sequence shown here is derived from an EMBL/GenBank/DDBJ whole genome shotgun (WGS) entry which is preliminary data.</text>
</comment>
<feature type="transmembrane region" description="Helical" evidence="5">
    <location>
        <begin position="135"/>
        <end position="158"/>
    </location>
</feature>
<gene>
    <name evidence="7" type="ORF">DERF_002043</name>
    <name evidence="6" type="ORF">HUG17_6981</name>
</gene>
<feature type="transmembrane region" description="Helical" evidence="5">
    <location>
        <begin position="307"/>
        <end position="327"/>
    </location>
</feature>
<dbReference type="PANTHER" id="PTHR10414:SF37">
    <property type="entry name" value="BB IN A BOXCAR, ISOFORM C"/>
    <property type="match status" value="1"/>
</dbReference>
<dbReference type="GO" id="GO:0006646">
    <property type="term" value="P:phosphatidylethanolamine biosynthetic process"/>
    <property type="evidence" value="ECO:0007669"/>
    <property type="project" value="TreeGrafter"/>
</dbReference>
<name>A0A922LA24_DERFA</name>
<feature type="transmembrane region" description="Helical" evidence="5">
    <location>
        <begin position="402"/>
        <end position="422"/>
    </location>
</feature>
<reference evidence="6" key="2">
    <citation type="submission" date="2020-06" db="EMBL/GenBank/DDBJ databases">
        <authorList>
            <person name="Ji K."/>
            <person name="Li J."/>
        </authorList>
    </citation>
    <scope>NUCLEOTIDE SEQUENCE</scope>
    <source>
        <strain evidence="6">JKM2019</strain>
        <tissue evidence="6">Whole body</tissue>
    </source>
</reference>
<sequence>MESSKKQLQSSLKQKTYDFFPRISQRIDNNDHWNGEKERQQQTNCNQRHVRKSSLNIPKSLAELRDTVRAENIALKSDHDHKTSKRSVGGWALRPDQLKYLKDHVYEYNASAGSILEVWIMQRFWTYLATFIPKFVAPCTITAIGFFINLITCSLIIAYSPDARSEVPTWTLFLCAIGVWLYQIADALDGKQCYKVQNSQLEEFYDHGCDSVSTILLMYATGIAIQAGQSPTLFLLVLFISLFAFYTTHWLSYVTNQMVFGKIDVTEAQWTMILTHLVTAVYGQSIWNYQIHVGTIVSIELRTLLSFATLITLFNSIIYQTSIILLGRQTPLEKAGVKIERNKNFNPYKPLLAPLFLSVLIYYCYTNGYYHMNPAMFILFCGLSFAKMTMKLVIAHCTNHEIELLDLTLVAPILLALNHFFFVSNNNSNHYDHYRFVLVSPDQALLCAFIWNTIELIRYFTFVSWDICIALDVNIFSIKYPPGHPKSRLQTGGFYVNGLNNDELLKNIK</sequence>
<keyword evidence="8" id="KW-1185">Reference proteome</keyword>
<feature type="transmembrane region" description="Helical" evidence="5">
    <location>
        <begin position="268"/>
        <end position="287"/>
    </location>
</feature>
<dbReference type="GO" id="GO:0005794">
    <property type="term" value="C:Golgi apparatus"/>
    <property type="evidence" value="ECO:0007669"/>
    <property type="project" value="TreeGrafter"/>
</dbReference>
<dbReference type="Proteomes" id="UP000828236">
    <property type="component" value="Unassembled WGS sequence"/>
</dbReference>
<evidence type="ECO:0000256" key="4">
    <source>
        <dbReference type="SAM" id="MobiDB-lite"/>
    </source>
</evidence>
<proteinExistence type="inferred from homology"/>
<dbReference type="InterPro" id="IPR043130">
    <property type="entry name" value="CDP-OH_PTrfase_TM_dom"/>
</dbReference>
<dbReference type="EMBL" id="ASGP02000001">
    <property type="protein sequence ID" value="KAH9528069.1"/>
    <property type="molecule type" value="Genomic_DNA"/>
</dbReference>
<keyword evidence="5" id="KW-0812">Transmembrane</keyword>
<evidence type="ECO:0000256" key="2">
    <source>
        <dbReference type="ARBA" id="ARBA00010441"/>
    </source>
</evidence>
<dbReference type="GO" id="GO:0005789">
    <property type="term" value="C:endoplasmic reticulum membrane"/>
    <property type="evidence" value="ECO:0007669"/>
    <property type="project" value="TreeGrafter"/>
</dbReference>
<evidence type="ECO:0000256" key="3">
    <source>
        <dbReference type="ARBA" id="ARBA00023136"/>
    </source>
</evidence>
<dbReference type="InterPro" id="IPR014472">
    <property type="entry name" value="CHOPT"/>
</dbReference>
<feature type="transmembrane region" description="Helical" evidence="5">
    <location>
        <begin position="348"/>
        <end position="365"/>
    </location>
</feature>
<evidence type="ECO:0000313" key="6">
    <source>
        <dbReference type="EMBL" id="KAH7636775.1"/>
    </source>
</evidence>
<evidence type="ECO:0000256" key="5">
    <source>
        <dbReference type="SAM" id="Phobius"/>
    </source>
</evidence>
<reference evidence="7" key="4">
    <citation type="journal article" date="2022" name="Res Sq">
        <title>Comparative Genomics Reveals Insights into the Divergent Evolution of Astigmatic Mites and Household Pest Adaptations.</title>
        <authorList>
            <person name="Xiong Q."/>
            <person name="Wan A.T.-Y."/>
            <person name="Liu X.-Y."/>
            <person name="Fung C.S.-H."/>
            <person name="Xiao X."/>
            <person name="Malainual N."/>
            <person name="Hou J."/>
            <person name="Wang L."/>
            <person name="Wang M."/>
            <person name="Yang K."/>
            <person name="Cui Y."/>
            <person name="Leung E."/>
            <person name="Nong W."/>
            <person name="Shin S.-K."/>
            <person name="Au S."/>
            <person name="Jeong K.Y."/>
            <person name="Chew F.T."/>
            <person name="Hui J."/>
            <person name="Leung T.F."/>
            <person name="Tungtrongchitr A."/>
            <person name="Zhong N."/>
            <person name="Liu Z."/>
            <person name="Tsui S."/>
        </authorList>
    </citation>
    <scope>NUCLEOTIDE SEQUENCE</scope>
    <source>
        <strain evidence="7">Derf</strain>
        <tissue evidence="7">Whole organism</tissue>
    </source>
</reference>
<evidence type="ECO:0000313" key="8">
    <source>
        <dbReference type="Proteomes" id="UP000790347"/>
    </source>
</evidence>
<dbReference type="Proteomes" id="UP000790347">
    <property type="component" value="Unassembled WGS sequence"/>
</dbReference>
<protein>
    <submittedName>
        <fullName evidence="6">Sn-1,2-diacylglycerol ethanolamine- and cholinephosphotransferase-like protein</fullName>
    </submittedName>
</protein>
<dbReference type="Gene3D" id="1.20.120.1760">
    <property type="match status" value="1"/>
</dbReference>
<keyword evidence="5" id="KW-1133">Transmembrane helix</keyword>
<dbReference type="AlphaFoldDB" id="A0A922LA24"/>
<organism evidence="7 8">
    <name type="scientific">Dermatophagoides farinae</name>
    <name type="common">American house dust mite</name>
    <dbReference type="NCBI Taxonomy" id="6954"/>
    <lineage>
        <taxon>Eukaryota</taxon>
        <taxon>Metazoa</taxon>
        <taxon>Ecdysozoa</taxon>
        <taxon>Arthropoda</taxon>
        <taxon>Chelicerata</taxon>
        <taxon>Arachnida</taxon>
        <taxon>Acari</taxon>
        <taxon>Acariformes</taxon>
        <taxon>Sarcoptiformes</taxon>
        <taxon>Astigmata</taxon>
        <taxon>Psoroptidia</taxon>
        <taxon>Analgoidea</taxon>
        <taxon>Pyroglyphidae</taxon>
        <taxon>Dermatophagoidinae</taxon>
        <taxon>Dermatophagoides</taxon>
    </lineage>
</organism>
<feature type="transmembrane region" description="Helical" evidence="5">
    <location>
        <begin position="233"/>
        <end position="256"/>
    </location>
</feature>
<feature type="transmembrane region" description="Helical" evidence="5">
    <location>
        <begin position="170"/>
        <end position="188"/>
    </location>
</feature>
<feature type="compositionally biased region" description="Basic and acidic residues" evidence="4">
    <location>
        <begin position="28"/>
        <end position="40"/>
    </location>
</feature>